<feature type="transmembrane region" description="Helical" evidence="2">
    <location>
        <begin position="53"/>
        <end position="73"/>
    </location>
</feature>
<feature type="transmembrane region" description="Helical" evidence="2">
    <location>
        <begin position="242"/>
        <end position="259"/>
    </location>
</feature>
<comment type="caution">
    <text evidence="3">The sequence shown here is derived from an EMBL/GenBank/DDBJ whole genome shotgun (WGS) entry which is preliminary data.</text>
</comment>
<feature type="transmembrane region" description="Helical" evidence="2">
    <location>
        <begin position="148"/>
        <end position="165"/>
    </location>
</feature>
<keyword evidence="2" id="KW-1133">Transmembrane helix</keyword>
<dbReference type="Pfam" id="PF05675">
    <property type="entry name" value="DUF817"/>
    <property type="match status" value="1"/>
</dbReference>
<organism evidence="3 4">
    <name type="scientific">Actinomyces ruminis</name>
    <dbReference type="NCBI Taxonomy" id="1937003"/>
    <lineage>
        <taxon>Bacteria</taxon>
        <taxon>Bacillati</taxon>
        <taxon>Actinomycetota</taxon>
        <taxon>Actinomycetes</taxon>
        <taxon>Actinomycetales</taxon>
        <taxon>Actinomycetaceae</taxon>
        <taxon>Actinomyces</taxon>
    </lineage>
</organism>
<keyword evidence="2" id="KW-0472">Membrane</keyword>
<feature type="transmembrane region" description="Helical" evidence="2">
    <location>
        <begin position="21"/>
        <end position="47"/>
    </location>
</feature>
<feature type="transmembrane region" description="Helical" evidence="2">
    <location>
        <begin position="80"/>
        <end position="97"/>
    </location>
</feature>
<protein>
    <submittedName>
        <fullName evidence="3">DUF817 domain-containing protein</fullName>
    </submittedName>
</protein>
<dbReference type="RefSeq" id="WP_086615585.1">
    <property type="nucleotide sequence ID" value="NZ_MTPX02000069.1"/>
</dbReference>
<feature type="transmembrane region" description="Helical" evidence="2">
    <location>
        <begin position="202"/>
        <end position="222"/>
    </location>
</feature>
<keyword evidence="4" id="KW-1185">Reference proteome</keyword>
<evidence type="ECO:0000256" key="1">
    <source>
        <dbReference type="SAM" id="MobiDB-lite"/>
    </source>
</evidence>
<feature type="compositionally biased region" description="Basic residues" evidence="1">
    <location>
        <begin position="279"/>
        <end position="294"/>
    </location>
</feature>
<evidence type="ECO:0000313" key="3">
    <source>
        <dbReference type="EMBL" id="PHP51984.1"/>
    </source>
</evidence>
<name>A0ABX4MD29_9ACTO</name>
<gene>
    <name evidence="3" type="ORF">BW737_012755</name>
</gene>
<dbReference type="InterPro" id="IPR008535">
    <property type="entry name" value="DUF817"/>
</dbReference>
<feature type="region of interest" description="Disordered" evidence="1">
    <location>
        <begin position="275"/>
        <end position="294"/>
    </location>
</feature>
<dbReference type="PIRSF" id="PIRSF009141">
    <property type="entry name" value="UCP009141"/>
    <property type="match status" value="1"/>
</dbReference>
<dbReference type="Proteomes" id="UP000194577">
    <property type="component" value="Unassembled WGS sequence"/>
</dbReference>
<evidence type="ECO:0000313" key="4">
    <source>
        <dbReference type="Proteomes" id="UP000194577"/>
    </source>
</evidence>
<feature type="transmembrane region" description="Helical" evidence="2">
    <location>
        <begin position="117"/>
        <end position="136"/>
    </location>
</feature>
<proteinExistence type="predicted"/>
<feature type="transmembrane region" description="Helical" evidence="2">
    <location>
        <begin position="171"/>
        <end position="190"/>
    </location>
</feature>
<sequence>MPEERAPLSRLRLLPLRLVQFTAIQLACCAFPIAVFAGMAVSVLVWNRVDMPLARYDALLIYVIVVQIAFVALKLETGRELAVICAFHLIGLALEIFKVHVGSWTYPDAGVVRLGGVPIFSGFMYASVGSYICQAFRRFDLRISDFRRGPVTVLAVAAYANFYTHHFIWDLRWAVAVGFILALWGSAAHFTVGGDRYRMPTALSFVLIGVFLWLAENIGTFLNAWRYPDQQTGWHLVHVGKLGSWALLVTLSFVLVAAVKAEEGVRYGDGAARVTAPQRTRRPRLRSRRRPASR</sequence>
<keyword evidence="2" id="KW-0812">Transmembrane</keyword>
<dbReference type="EMBL" id="MTPX02000069">
    <property type="protein sequence ID" value="PHP51984.1"/>
    <property type="molecule type" value="Genomic_DNA"/>
</dbReference>
<evidence type="ECO:0000256" key="2">
    <source>
        <dbReference type="SAM" id="Phobius"/>
    </source>
</evidence>
<accession>A0ABX4MD29</accession>
<reference evidence="3 4" key="1">
    <citation type="submission" date="2017-10" db="EMBL/GenBank/DDBJ databases">
        <title>Draft genome sequence of cellulolytic Actinomyces sp CtC72 isolated from cattle rumen fluid.</title>
        <authorList>
            <person name="Joshi A.J."/>
            <person name="Vasudevan G."/>
            <person name="Lanjekar V.B."/>
            <person name="Hivarkar S."/>
            <person name="Engineer A."/>
            <person name="Pore S.D."/>
            <person name="Dhakephalkar P.K."/>
            <person name="Dagar S."/>
        </authorList>
    </citation>
    <scope>NUCLEOTIDE SEQUENCE [LARGE SCALE GENOMIC DNA]</scope>
    <source>
        <strain evidence="4">CtC72</strain>
    </source>
</reference>